<organism evidence="1 2">
    <name type="scientific">Jiella pacifica</name>
    <dbReference type="NCBI Taxonomy" id="2696469"/>
    <lineage>
        <taxon>Bacteria</taxon>
        <taxon>Pseudomonadati</taxon>
        <taxon>Pseudomonadota</taxon>
        <taxon>Alphaproteobacteria</taxon>
        <taxon>Hyphomicrobiales</taxon>
        <taxon>Aurantimonadaceae</taxon>
        <taxon>Jiella</taxon>
    </lineage>
</organism>
<proteinExistence type="predicted"/>
<name>A0A6N9T3Q0_9HYPH</name>
<keyword evidence="2" id="KW-1185">Reference proteome</keyword>
<gene>
    <name evidence="1" type="ORF">GTK09_12225</name>
</gene>
<evidence type="ECO:0000313" key="1">
    <source>
        <dbReference type="EMBL" id="NDW05192.1"/>
    </source>
</evidence>
<dbReference type="Proteomes" id="UP000469011">
    <property type="component" value="Unassembled WGS sequence"/>
</dbReference>
<accession>A0A6N9T3Q0</accession>
<dbReference type="EMBL" id="JAAAMG010000008">
    <property type="protein sequence ID" value="NDW05192.1"/>
    <property type="molecule type" value="Genomic_DNA"/>
</dbReference>
<protein>
    <submittedName>
        <fullName evidence="1">Uncharacterized protein</fullName>
    </submittedName>
</protein>
<comment type="caution">
    <text evidence="1">The sequence shown here is derived from an EMBL/GenBank/DDBJ whole genome shotgun (WGS) entry which is preliminary data.</text>
</comment>
<dbReference type="RefSeq" id="WP_163463432.1">
    <property type="nucleotide sequence ID" value="NZ_JAAAMG010000008.1"/>
</dbReference>
<sequence>MQTPLPPATHYKHPQLGTYSSADELLADDRLSETQKQIAIEAWRIQLEHGMSEEADPAPFKAAVKSLKGAADRLAAGQH</sequence>
<reference evidence="1 2" key="1">
    <citation type="submission" date="2020-01" db="EMBL/GenBank/DDBJ databases">
        <title>Jiella pacifica sp. nov.</title>
        <authorList>
            <person name="Xue Z."/>
            <person name="Zhu S."/>
            <person name="Chen J."/>
            <person name="Yang J."/>
        </authorList>
    </citation>
    <scope>NUCLEOTIDE SEQUENCE [LARGE SCALE GENOMIC DNA]</scope>
    <source>
        <strain evidence="1 2">40Bstr34</strain>
    </source>
</reference>
<evidence type="ECO:0000313" key="2">
    <source>
        <dbReference type="Proteomes" id="UP000469011"/>
    </source>
</evidence>
<dbReference type="AlphaFoldDB" id="A0A6N9T3Q0"/>